<dbReference type="AlphaFoldDB" id="A0A4Z1L140"/>
<organism evidence="2 3">
    <name type="scientific">Botrytis porri</name>
    <dbReference type="NCBI Taxonomy" id="87229"/>
    <lineage>
        <taxon>Eukaryota</taxon>
        <taxon>Fungi</taxon>
        <taxon>Dikarya</taxon>
        <taxon>Ascomycota</taxon>
        <taxon>Pezizomycotina</taxon>
        <taxon>Leotiomycetes</taxon>
        <taxon>Helotiales</taxon>
        <taxon>Sclerotiniaceae</taxon>
        <taxon>Botrytis</taxon>
    </lineage>
</organism>
<feature type="signal peptide" evidence="1">
    <location>
        <begin position="1"/>
        <end position="31"/>
    </location>
</feature>
<keyword evidence="3" id="KW-1185">Reference proteome</keyword>
<reference evidence="2 3" key="1">
    <citation type="submission" date="2017-12" db="EMBL/GenBank/DDBJ databases">
        <title>Comparative genomics of Botrytis spp.</title>
        <authorList>
            <person name="Valero-Jimenez C.A."/>
            <person name="Tapia P."/>
            <person name="Veloso J."/>
            <person name="Silva-Moreno E."/>
            <person name="Staats M."/>
            <person name="Valdes J.H."/>
            <person name="Van Kan J.A.L."/>
        </authorList>
    </citation>
    <scope>NUCLEOTIDE SEQUENCE [LARGE SCALE GENOMIC DNA]</scope>
    <source>
        <strain evidence="2 3">MUCL3349</strain>
    </source>
</reference>
<name>A0A4Z1L140_9HELO</name>
<comment type="caution">
    <text evidence="2">The sequence shown here is derived from an EMBL/GenBank/DDBJ whole genome shotgun (WGS) entry which is preliminary data.</text>
</comment>
<evidence type="ECO:0000313" key="2">
    <source>
        <dbReference type="EMBL" id="TGO90471.1"/>
    </source>
</evidence>
<dbReference type="EMBL" id="PQXO01000063">
    <property type="protein sequence ID" value="TGO90471.1"/>
    <property type="molecule type" value="Genomic_DNA"/>
</dbReference>
<protein>
    <submittedName>
        <fullName evidence="2">Uncharacterized protein</fullName>
    </submittedName>
</protein>
<dbReference type="Proteomes" id="UP000297280">
    <property type="component" value="Unassembled WGS sequence"/>
</dbReference>
<gene>
    <name evidence="2" type="ORF">BPOR_0063g00130</name>
</gene>
<feature type="chain" id="PRO_5021312281" evidence="1">
    <location>
        <begin position="32"/>
        <end position="267"/>
    </location>
</feature>
<proteinExistence type="predicted"/>
<evidence type="ECO:0000313" key="3">
    <source>
        <dbReference type="Proteomes" id="UP000297280"/>
    </source>
</evidence>
<keyword evidence="1" id="KW-0732">Signal</keyword>
<sequence length="267" mass="29159">MKKTSQRFAKGTHVLALKGLALLLSAGVSLGTHDSTSPVSGSGLIVSLLDGLNQFRQLGLVLGANLSKGENSSGLLVDDRAESGLTLDDGVWDTHLLAQSWKEDNQLNWVNIVRDENQRGLLSFDQTNNVVKTVLDGVWLLANVFLFLSLLDGGGLLQETLLLLRLSLWAVLVKKLEGLGGGVTIENVLELSDRRWDLQSHVQDLLLALETDILGPLHHTGKISSGLDVLTDTEVTGTLLDERVLILISIWMDIKKRMMFTYLGCLL</sequence>
<accession>A0A4Z1L140</accession>
<evidence type="ECO:0000256" key="1">
    <source>
        <dbReference type="SAM" id="SignalP"/>
    </source>
</evidence>